<keyword evidence="2" id="KW-1185">Reference proteome</keyword>
<accession>A0AAV1L9G1</accession>
<reference evidence="1 2" key="1">
    <citation type="submission" date="2023-11" db="EMBL/GenBank/DDBJ databases">
        <authorList>
            <person name="Hedman E."/>
            <person name="Englund M."/>
            <person name="Stromberg M."/>
            <person name="Nyberg Akerstrom W."/>
            <person name="Nylinder S."/>
            <person name="Jareborg N."/>
            <person name="Kallberg Y."/>
            <person name="Kronander E."/>
        </authorList>
    </citation>
    <scope>NUCLEOTIDE SEQUENCE [LARGE SCALE GENOMIC DNA]</scope>
</reference>
<proteinExistence type="predicted"/>
<dbReference type="EMBL" id="CAVLGL010000086">
    <property type="protein sequence ID" value="CAK1590679.1"/>
    <property type="molecule type" value="Genomic_DNA"/>
</dbReference>
<dbReference type="Proteomes" id="UP001314205">
    <property type="component" value="Unassembled WGS sequence"/>
</dbReference>
<protein>
    <submittedName>
        <fullName evidence="1">Uncharacterized protein</fullName>
    </submittedName>
</protein>
<gene>
    <name evidence="1" type="ORF">PARMNEM_LOCUS11013</name>
</gene>
<organism evidence="1 2">
    <name type="scientific">Parnassius mnemosyne</name>
    <name type="common">clouded apollo</name>
    <dbReference type="NCBI Taxonomy" id="213953"/>
    <lineage>
        <taxon>Eukaryota</taxon>
        <taxon>Metazoa</taxon>
        <taxon>Ecdysozoa</taxon>
        <taxon>Arthropoda</taxon>
        <taxon>Hexapoda</taxon>
        <taxon>Insecta</taxon>
        <taxon>Pterygota</taxon>
        <taxon>Neoptera</taxon>
        <taxon>Endopterygota</taxon>
        <taxon>Lepidoptera</taxon>
        <taxon>Glossata</taxon>
        <taxon>Ditrysia</taxon>
        <taxon>Papilionoidea</taxon>
        <taxon>Papilionidae</taxon>
        <taxon>Parnassiinae</taxon>
        <taxon>Parnassini</taxon>
        <taxon>Parnassius</taxon>
        <taxon>Driopa</taxon>
    </lineage>
</organism>
<comment type="caution">
    <text evidence="1">The sequence shown here is derived from an EMBL/GenBank/DDBJ whole genome shotgun (WGS) entry which is preliminary data.</text>
</comment>
<name>A0AAV1L9G1_9NEOP</name>
<evidence type="ECO:0000313" key="1">
    <source>
        <dbReference type="EMBL" id="CAK1590679.1"/>
    </source>
</evidence>
<evidence type="ECO:0000313" key="2">
    <source>
        <dbReference type="Proteomes" id="UP001314205"/>
    </source>
</evidence>
<dbReference type="AlphaFoldDB" id="A0AAV1L9G1"/>
<sequence length="309" mass="36343">MFHQKLLQTILKSLIWINCFIYFGTSLQIQKINNPFDVQIAKKLTKFLDGKTKQVIRITHQNREQKEPIKENVVENTIEKSYHLNDLKDNHQTLNGLNRILVKRIVPHGSETPNFVYDFKHRTYYKPLKRIHKNIKALDVHNKTNKHSVSNNYLHFITSKNKRNKLNNFKSNSLKYYNEYLLQPFKYKSGKLYPKSSTQEIEVITKRLKTLLSVLNLNKIVITEPQSITDDDTLRTKYQKSGEINDPLSPGKSFQNGLNGIETTTERKKVWIPYYPPWNYWTYKKSIYQDECPDGQVAIGGMCIRTPPH</sequence>